<gene>
    <name evidence="2" type="ORF">Pan189_37080</name>
</gene>
<organism evidence="2 3">
    <name type="scientific">Stratiformator vulcanicus</name>
    <dbReference type="NCBI Taxonomy" id="2527980"/>
    <lineage>
        <taxon>Bacteria</taxon>
        <taxon>Pseudomonadati</taxon>
        <taxon>Planctomycetota</taxon>
        <taxon>Planctomycetia</taxon>
        <taxon>Planctomycetales</taxon>
        <taxon>Planctomycetaceae</taxon>
        <taxon>Stratiformator</taxon>
    </lineage>
</organism>
<evidence type="ECO:0000259" key="1">
    <source>
        <dbReference type="Pfam" id="PF07607"/>
    </source>
</evidence>
<dbReference type="OrthoDB" id="291356at2"/>
<dbReference type="InterPro" id="IPR011464">
    <property type="entry name" value="DUF1570"/>
</dbReference>
<proteinExistence type="predicted"/>
<sequence length="372" mass="41846">MQNRRLRSQSRLITCWSVIVLGLTAGVGDIAEAGNRFSLIEFETSSKTQRGRLLARDSSAALFEDEAARLHYVRLSDIKRVEKVGPFYHWGSRTMRAELAGEFGAEAGYQGANPFLVVGPPDRVKDYARVLGEVYGSFRRFLLTRGFDVAEPTSVLVVVVFPNREMFEAYAQKEKTKISRDLVGYYLPTSNRIALYAGGAGRSARSSTGMAIENTLVHEATHQLAFNMGLHDRVGQNPQWVVEGFATVFEAPGVRSQSGSRTVLDRANHDRLRWFRESIDRRPSENALAKFVSSDQAFQRSALDAYAEAWALSFYLLETRPVAYARYLKRVASRDSLGGYSAAERLSDFEAEFGKNLDMLDADFVRFYKKLR</sequence>
<dbReference type="Proteomes" id="UP000317318">
    <property type="component" value="Chromosome"/>
</dbReference>
<name>A0A517R613_9PLAN</name>
<feature type="domain" description="DUF1570" evidence="1">
    <location>
        <begin position="215"/>
        <end position="335"/>
    </location>
</feature>
<dbReference type="RefSeq" id="WP_145365450.1">
    <property type="nucleotide sequence ID" value="NZ_CP036268.1"/>
</dbReference>
<dbReference type="KEGG" id="svp:Pan189_37080"/>
<dbReference type="AlphaFoldDB" id="A0A517R613"/>
<evidence type="ECO:0000313" key="3">
    <source>
        <dbReference type="Proteomes" id="UP000317318"/>
    </source>
</evidence>
<keyword evidence="3" id="KW-1185">Reference proteome</keyword>
<protein>
    <recommendedName>
        <fullName evidence="1">DUF1570 domain-containing protein</fullName>
    </recommendedName>
</protein>
<dbReference type="EMBL" id="CP036268">
    <property type="protein sequence ID" value="QDT39302.1"/>
    <property type="molecule type" value="Genomic_DNA"/>
</dbReference>
<accession>A0A517R613</accession>
<reference evidence="2 3" key="1">
    <citation type="submission" date="2019-02" db="EMBL/GenBank/DDBJ databases">
        <title>Deep-cultivation of Planctomycetes and their phenomic and genomic characterization uncovers novel biology.</title>
        <authorList>
            <person name="Wiegand S."/>
            <person name="Jogler M."/>
            <person name="Boedeker C."/>
            <person name="Pinto D."/>
            <person name="Vollmers J."/>
            <person name="Rivas-Marin E."/>
            <person name="Kohn T."/>
            <person name="Peeters S.H."/>
            <person name="Heuer A."/>
            <person name="Rast P."/>
            <person name="Oberbeckmann S."/>
            <person name="Bunk B."/>
            <person name="Jeske O."/>
            <person name="Meyerdierks A."/>
            <person name="Storesund J.E."/>
            <person name="Kallscheuer N."/>
            <person name="Luecker S."/>
            <person name="Lage O.M."/>
            <person name="Pohl T."/>
            <person name="Merkel B.J."/>
            <person name="Hornburger P."/>
            <person name="Mueller R.-W."/>
            <person name="Bruemmer F."/>
            <person name="Labrenz M."/>
            <person name="Spormann A.M."/>
            <person name="Op den Camp H."/>
            <person name="Overmann J."/>
            <person name="Amann R."/>
            <person name="Jetten M.S.M."/>
            <person name="Mascher T."/>
            <person name="Medema M.H."/>
            <person name="Devos D.P."/>
            <person name="Kaster A.-K."/>
            <person name="Ovreas L."/>
            <person name="Rohde M."/>
            <person name="Galperin M.Y."/>
            <person name="Jogler C."/>
        </authorList>
    </citation>
    <scope>NUCLEOTIDE SEQUENCE [LARGE SCALE GENOMIC DNA]</scope>
    <source>
        <strain evidence="2 3">Pan189</strain>
    </source>
</reference>
<dbReference type="Pfam" id="PF07607">
    <property type="entry name" value="DUF1570"/>
    <property type="match status" value="1"/>
</dbReference>
<evidence type="ECO:0000313" key="2">
    <source>
        <dbReference type="EMBL" id="QDT39302.1"/>
    </source>
</evidence>